<sequence length="255" mass="28411">MTAARDGDQRARDELVTAYLPLVYNIVGRALNRHADVDDVVQETFIRALDGLPGLRDPDSFRSWLVTIAVNEIRRLRRPDQHHAHPADPLDDPHTLDAADPGADFVDLTLVHLDLADQRRETVEATRWLEPDDRTLLSLWWLEAAGRLTRTEVATALELSPQHTAVRVQRLKAQLDAARVVVRALAAVPPCDRLRQTVGVWDGVPSALWRKRIARHARECVRCTGHWSGLAPAEGLLAGFALLPPTTALTLWATT</sequence>
<name>A0A7W3WN98_9ACTN</name>
<feature type="domain" description="RNA polymerase sigma-70 region 2" evidence="6">
    <location>
        <begin position="15"/>
        <end position="78"/>
    </location>
</feature>
<evidence type="ECO:0000256" key="4">
    <source>
        <dbReference type="ARBA" id="ARBA00023163"/>
    </source>
</evidence>
<dbReference type="Pfam" id="PF04542">
    <property type="entry name" value="Sigma70_r2"/>
    <property type="match status" value="1"/>
</dbReference>
<reference evidence="8" key="1">
    <citation type="submission" date="2020-05" db="EMBL/GenBank/DDBJ databases">
        <title>Classification of alakaliphilic streptomycetes isolated from an alkaline soil next to Lonar Crater, India and a proposal for the recognition of Streptomyces alkaliterrae sp. nov.</title>
        <authorList>
            <person name="Golinska P."/>
        </authorList>
    </citation>
    <scope>NUCLEOTIDE SEQUENCE [LARGE SCALE GENOMIC DNA]</scope>
    <source>
        <strain evidence="8">OF3</strain>
    </source>
</reference>
<evidence type="ECO:0000313" key="7">
    <source>
        <dbReference type="EMBL" id="MBB1255275.1"/>
    </source>
</evidence>
<accession>A0A7W3WN98</accession>
<dbReference type="Gene3D" id="1.10.1740.10">
    <property type="match status" value="1"/>
</dbReference>
<dbReference type="InterPro" id="IPR007627">
    <property type="entry name" value="RNA_pol_sigma70_r2"/>
</dbReference>
<dbReference type="PANTHER" id="PTHR43133">
    <property type="entry name" value="RNA POLYMERASE ECF-TYPE SIGMA FACTO"/>
    <property type="match status" value="1"/>
</dbReference>
<evidence type="ECO:0000313" key="8">
    <source>
        <dbReference type="Proteomes" id="UP000525686"/>
    </source>
</evidence>
<keyword evidence="2 5" id="KW-0731">Sigma factor</keyword>
<dbReference type="EMBL" id="JABJWZ010000185">
    <property type="protein sequence ID" value="MBB1255275.1"/>
    <property type="molecule type" value="Genomic_DNA"/>
</dbReference>
<dbReference type="InterPro" id="IPR039425">
    <property type="entry name" value="RNA_pol_sigma-70-like"/>
</dbReference>
<proteinExistence type="inferred from homology"/>
<keyword evidence="3 5" id="KW-0238">DNA-binding</keyword>
<dbReference type="NCBIfam" id="TIGR02937">
    <property type="entry name" value="sigma70-ECF"/>
    <property type="match status" value="1"/>
</dbReference>
<evidence type="ECO:0000259" key="6">
    <source>
        <dbReference type="Pfam" id="PF04542"/>
    </source>
</evidence>
<dbReference type="Proteomes" id="UP000525686">
    <property type="component" value="Unassembled WGS sequence"/>
</dbReference>
<dbReference type="InterPro" id="IPR000838">
    <property type="entry name" value="RNA_pol_sigma70_ECF_CS"/>
</dbReference>
<evidence type="ECO:0000256" key="1">
    <source>
        <dbReference type="ARBA" id="ARBA00023015"/>
    </source>
</evidence>
<dbReference type="SUPFAM" id="SSF88946">
    <property type="entry name" value="Sigma2 domain of RNA polymerase sigma factors"/>
    <property type="match status" value="1"/>
</dbReference>
<evidence type="ECO:0000256" key="2">
    <source>
        <dbReference type="ARBA" id="ARBA00023082"/>
    </source>
</evidence>
<dbReference type="PROSITE" id="PS01063">
    <property type="entry name" value="SIGMA70_ECF"/>
    <property type="match status" value="1"/>
</dbReference>
<keyword evidence="4 5" id="KW-0804">Transcription</keyword>
<dbReference type="GO" id="GO:0006352">
    <property type="term" value="P:DNA-templated transcription initiation"/>
    <property type="evidence" value="ECO:0007669"/>
    <property type="project" value="InterPro"/>
</dbReference>
<organism evidence="7 8">
    <name type="scientific">Streptomyces alkaliterrae</name>
    <dbReference type="NCBI Taxonomy" id="2213162"/>
    <lineage>
        <taxon>Bacteria</taxon>
        <taxon>Bacillati</taxon>
        <taxon>Actinomycetota</taxon>
        <taxon>Actinomycetes</taxon>
        <taxon>Kitasatosporales</taxon>
        <taxon>Streptomycetaceae</taxon>
        <taxon>Streptomyces</taxon>
    </lineage>
</organism>
<keyword evidence="1 5" id="KW-0805">Transcription regulation</keyword>
<dbReference type="AlphaFoldDB" id="A0A7W3WN98"/>
<dbReference type="InterPro" id="IPR014284">
    <property type="entry name" value="RNA_pol_sigma-70_dom"/>
</dbReference>
<dbReference type="InterPro" id="IPR013325">
    <property type="entry name" value="RNA_pol_sigma_r2"/>
</dbReference>
<comment type="caution">
    <text evidence="7">The sequence shown here is derived from an EMBL/GenBank/DDBJ whole genome shotgun (WGS) entry which is preliminary data.</text>
</comment>
<evidence type="ECO:0000256" key="3">
    <source>
        <dbReference type="ARBA" id="ARBA00023125"/>
    </source>
</evidence>
<dbReference type="RefSeq" id="WP_181354915.1">
    <property type="nucleotide sequence ID" value="NZ_JABJWZ010000185.1"/>
</dbReference>
<dbReference type="GO" id="GO:0016987">
    <property type="term" value="F:sigma factor activity"/>
    <property type="evidence" value="ECO:0007669"/>
    <property type="project" value="UniProtKB-KW"/>
</dbReference>
<dbReference type="PANTHER" id="PTHR43133:SF8">
    <property type="entry name" value="RNA POLYMERASE SIGMA FACTOR HI_1459-RELATED"/>
    <property type="match status" value="1"/>
</dbReference>
<feature type="non-terminal residue" evidence="7">
    <location>
        <position position="255"/>
    </location>
</feature>
<protein>
    <recommendedName>
        <fullName evidence="5">RNA polymerase sigma factor</fullName>
    </recommendedName>
</protein>
<comment type="similarity">
    <text evidence="5">Belongs to the sigma-70 factor family. ECF subfamily.</text>
</comment>
<evidence type="ECO:0000256" key="5">
    <source>
        <dbReference type="RuleBase" id="RU000716"/>
    </source>
</evidence>
<gene>
    <name evidence="7" type="ORF">H3146_18220</name>
</gene>
<dbReference type="GO" id="GO:0003677">
    <property type="term" value="F:DNA binding"/>
    <property type="evidence" value="ECO:0007669"/>
    <property type="project" value="UniProtKB-KW"/>
</dbReference>